<evidence type="ECO:0000313" key="5">
    <source>
        <dbReference type="Proteomes" id="UP000273405"/>
    </source>
</evidence>
<dbReference type="Pfam" id="PF13516">
    <property type="entry name" value="LRR_6"/>
    <property type="match status" value="3"/>
</dbReference>
<proteinExistence type="predicted"/>
<keyword evidence="2" id="KW-0433">Leucine-rich repeat</keyword>
<dbReference type="InterPro" id="IPR027038">
    <property type="entry name" value="RanGap"/>
</dbReference>
<dbReference type="OrthoDB" id="5380866at2"/>
<dbReference type="AlphaFoldDB" id="A0A3A8NXT2"/>
<keyword evidence="5" id="KW-1185">Reference proteome</keyword>
<dbReference type="InterPro" id="IPR001611">
    <property type="entry name" value="Leu-rich_rpt"/>
</dbReference>
<dbReference type="EMBL" id="RAWG01000015">
    <property type="protein sequence ID" value="RKH47031.1"/>
    <property type="molecule type" value="Genomic_DNA"/>
</dbReference>
<dbReference type="PANTHER" id="PTHR24113">
    <property type="entry name" value="RAN GTPASE-ACTIVATING PROTEIN 1"/>
    <property type="match status" value="1"/>
</dbReference>
<protein>
    <recommendedName>
        <fullName evidence="6">TIGR02996 domain-containing protein</fullName>
    </recommendedName>
</protein>
<comment type="caution">
    <text evidence="4">The sequence shown here is derived from an EMBL/GenBank/DDBJ whole genome shotgun (WGS) entry which is preliminary data.</text>
</comment>
<dbReference type="SUPFAM" id="SSF52047">
    <property type="entry name" value="RNI-like"/>
    <property type="match status" value="1"/>
</dbReference>
<dbReference type="GO" id="GO:0048471">
    <property type="term" value="C:perinuclear region of cytoplasm"/>
    <property type="evidence" value="ECO:0007669"/>
    <property type="project" value="TreeGrafter"/>
</dbReference>
<evidence type="ECO:0000256" key="3">
    <source>
        <dbReference type="ARBA" id="ARBA00022737"/>
    </source>
</evidence>
<dbReference type="Proteomes" id="UP000273405">
    <property type="component" value="Unassembled WGS sequence"/>
</dbReference>
<gene>
    <name evidence="4" type="ORF">D7X12_03900</name>
</gene>
<keyword evidence="3" id="KW-0677">Repeat</keyword>
<dbReference type="PANTHER" id="PTHR24113:SF12">
    <property type="entry name" value="RAN GTPASE-ACTIVATING PROTEIN 1"/>
    <property type="match status" value="1"/>
</dbReference>
<accession>A0A3A8NXT2</accession>
<evidence type="ECO:0000313" key="4">
    <source>
        <dbReference type="EMBL" id="RKH47031.1"/>
    </source>
</evidence>
<dbReference type="GO" id="GO:0005829">
    <property type="term" value="C:cytosol"/>
    <property type="evidence" value="ECO:0007669"/>
    <property type="project" value="TreeGrafter"/>
</dbReference>
<evidence type="ECO:0000256" key="2">
    <source>
        <dbReference type="ARBA" id="ARBA00022614"/>
    </source>
</evidence>
<dbReference type="SMART" id="SM00368">
    <property type="entry name" value="LRR_RI"/>
    <property type="match status" value="3"/>
</dbReference>
<evidence type="ECO:0000256" key="1">
    <source>
        <dbReference type="ARBA" id="ARBA00022468"/>
    </source>
</evidence>
<dbReference type="GO" id="GO:0031267">
    <property type="term" value="F:small GTPase binding"/>
    <property type="evidence" value="ECO:0007669"/>
    <property type="project" value="TreeGrafter"/>
</dbReference>
<dbReference type="InterPro" id="IPR032675">
    <property type="entry name" value="LRR_dom_sf"/>
</dbReference>
<reference evidence="5" key="1">
    <citation type="submission" date="2018-09" db="EMBL/GenBank/DDBJ databases">
        <authorList>
            <person name="Livingstone P.G."/>
            <person name="Whitworth D.E."/>
        </authorList>
    </citation>
    <scope>NUCLEOTIDE SEQUENCE [LARGE SCALE GENOMIC DNA]</scope>
    <source>
        <strain evidence="5">CA040B</strain>
    </source>
</reference>
<dbReference type="RefSeq" id="WP_120623918.1">
    <property type="nucleotide sequence ID" value="NZ_RAWG01000015.1"/>
</dbReference>
<organism evidence="4 5">
    <name type="scientific">Corallococcus sicarius</name>
    <dbReference type="NCBI Taxonomy" id="2316726"/>
    <lineage>
        <taxon>Bacteria</taxon>
        <taxon>Pseudomonadati</taxon>
        <taxon>Myxococcota</taxon>
        <taxon>Myxococcia</taxon>
        <taxon>Myxococcales</taxon>
        <taxon>Cystobacterineae</taxon>
        <taxon>Myxococcaceae</taxon>
        <taxon>Corallococcus</taxon>
    </lineage>
</organism>
<evidence type="ECO:0008006" key="6">
    <source>
        <dbReference type="Google" id="ProtNLM"/>
    </source>
</evidence>
<dbReference type="GO" id="GO:0006913">
    <property type="term" value="P:nucleocytoplasmic transport"/>
    <property type="evidence" value="ECO:0007669"/>
    <property type="project" value="TreeGrafter"/>
</dbReference>
<dbReference type="Gene3D" id="3.80.10.10">
    <property type="entry name" value="Ribonuclease Inhibitor"/>
    <property type="match status" value="2"/>
</dbReference>
<sequence length="367" mass="38912">MTSFSRRDDEASRALEAIEPDRVGAREEALLLGLRAQPEDLTRWREYAEAIAQALPEHAARIRSACDRGDPASVLAGLLDTLPEELRAVVVALGRRDSVVSTLWLAAEPFLAHHDALFRAAPLVADLILSDATDAVGRLALLPALRRYTALSFSDTLFSNGGAGHLARSPHLGSLLHLGLIGTSLDDEDLSALFGSRAFPRLTSLDLSNDREGQDYSLDGLQSLSGAAFAGTLEFLSMERRWFGPGVVSILAALPRLEEVELAGGALGDEGAVALAAMPRRWTRLGLGGNDIGDAGVVALAGSEALAGLRWLDLGNNDLGDEGALALARSPFLAALESLQLGRPKVSPETREALGARFGARVKFDSP</sequence>
<dbReference type="GO" id="GO:0005096">
    <property type="term" value="F:GTPase activator activity"/>
    <property type="evidence" value="ECO:0007669"/>
    <property type="project" value="UniProtKB-KW"/>
</dbReference>
<keyword evidence="1" id="KW-0343">GTPase activation</keyword>
<name>A0A3A8NXT2_9BACT</name>